<comment type="similarity">
    <text evidence="2 5">Belongs to the histone-like protein H-NS family.</text>
</comment>
<evidence type="ECO:0000259" key="8">
    <source>
        <dbReference type="SMART" id="SM00528"/>
    </source>
</evidence>
<evidence type="ECO:0000256" key="7">
    <source>
        <dbReference type="SAM" id="MobiDB-lite"/>
    </source>
</evidence>
<name>A0ABQ1I3C2_9ALTE</name>
<evidence type="ECO:0000256" key="3">
    <source>
        <dbReference type="ARBA" id="ARBA00022490"/>
    </source>
</evidence>
<feature type="domain" description="DNA-binding protein H-NS-like C-terminal" evidence="8">
    <location>
        <begin position="87"/>
        <end position="135"/>
    </location>
</feature>
<dbReference type="SUPFAM" id="SSF81273">
    <property type="entry name" value="H-NS histone-like proteins"/>
    <property type="match status" value="2"/>
</dbReference>
<protein>
    <recommendedName>
        <fullName evidence="5">DNA-binding protein</fullName>
    </recommendedName>
</protein>
<evidence type="ECO:0000256" key="6">
    <source>
        <dbReference type="SAM" id="Coils"/>
    </source>
</evidence>
<dbReference type="InterPro" id="IPR027444">
    <property type="entry name" value="H-NS_C_dom"/>
</dbReference>
<evidence type="ECO:0000313" key="9">
    <source>
        <dbReference type="EMBL" id="GGB10329.1"/>
    </source>
</evidence>
<dbReference type="PANTHER" id="PTHR38097:SF2">
    <property type="entry name" value="DNA-BINDING PROTEIN STPA"/>
    <property type="match status" value="1"/>
</dbReference>
<evidence type="ECO:0000313" key="10">
    <source>
        <dbReference type="Proteomes" id="UP000651977"/>
    </source>
</evidence>
<dbReference type="InterPro" id="IPR001801">
    <property type="entry name" value="Histone_HNS"/>
</dbReference>
<dbReference type="EMBL" id="BMDY01000014">
    <property type="protein sequence ID" value="GGB10329.1"/>
    <property type="molecule type" value="Genomic_DNA"/>
</dbReference>
<feature type="compositionally biased region" description="Basic and acidic residues" evidence="7">
    <location>
        <begin position="123"/>
        <end position="135"/>
    </location>
</feature>
<comment type="subcellular location">
    <subcellularLocation>
        <location evidence="1">Cytoplasm</location>
        <location evidence="1">Nucleoid</location>
    </subcellularLocation>
</comment>
<dbReference type="Proteomes" id="UP000651977">
    <property type="component" value="Unassembled WGS sequence"/>
</dbReference>
<dbReference type="InterPro" id="IPR027454">
    <property type="entry name" value="Histone_HNS_N"/>
</dbReference>
<dbReference type="PANTHER" id="PTHR38097">
    <property type="match status" value="1"/>
</dbReference>
<comment type="caution">
    <text evidence="9">The sequence shown here is derived from an EMBL/GenBank/DDBJ whole genome shotgun (WGS) entry which is preliminary data.</text>
</comment>
<dbReference type="SMART" id="SM00528">
    <property type="entry name" value="HNS"/>
    <property type="match status" value="1"/>
</dbReference>
<sequence length="135" mass="15782">MSDFVKVFLNARSLKAATKELSIEQIEDSYNKLKTILDERYALKQEEEKQQQEKREKLEKYKALLEQDGIDPNELLEMIGDAPVKERKKRQPLPPKYKFIDENGQEKTWTGQGRTPSPIQKAIKNEGKTKEDFLI</sequence>
<keyword evidence="6" id="KW-0175">Coiled coil</keyword>
<feature type="compositionally biased region" description="Polar residues" evidence="7">
    <location>
        <begin position="106"/>
        <end position="118"/>
    </location>
</feature>
<gene>
    <name evidence="9" type="primary">hns</name>
    <name evidence="9" type="ORF">GCM10007414_24640</name>
</gene>
<dbReference type="Pfam" id="PF00816">
    <property type="entry name" value="Histone_HNS"/>
    <property type="match status" value="1"/>
</dbReference>
<keyword evidence="3" id="KW-0963">Cytoplasm</keyword>
<dbReference type="GO" id="GO:0003677">
    <property type="term" value="F:DNA binding"/>
    <property type="evidence" value="ECO:0007669"/>
    <property type="project" value="UniProtKB-KW"/>
</dbReference>
<feature type="region of interest" description="Disordered" evidence="7">
    <location>
        <begin position="86"/>
        <end position="135"/>
    </location>
</feature>
<proteinExistence type="inferred from homology"/>
<dbReference type="RefSeq" id="WP_055732067.1">
    <property type="nucleotide sequence ID" value="NZ_BMDY01000014.1"/>
</dbReference>
<feature type="coiled-coil region" evidence="6">
    <location>
        <begin position="41"/>
        <end position="68"/>
    </location>
</feature>
<dbReference type="InterPro" id="IPR037150">
    <property type="entry name" value="H-NS_C_dom_sf"/>
</dbReference>
<dbReference type="PIRSF" id="PIRSF002096">
    <property type="entry name" value="HnS"/>
    <property type="match status" value="1"/>
</dbReference>
<dbReference type="Pfam" id="PF22470">
    <property type="entry name" value="Histone_HNS_N"/>
    <property type="match status" value="1"/>
</dbReference>
<dbReference type="Gene3D" id="1.10.287.1050">
    <property type="entry name" value="H-NS histone-like proteins"/>
    <property type="match status" value="1"/>
</dbReference>
<evidence type="ECO:0000256" key="2">
    <source>
        <dbReference type="ARBA" id="ARBA00010610"/>
    </source>
</evidence>
<evidence type="ECO:0000256" key="5">
    <source>
        <dbReference type="PIRNR" id="PIRNR002096"/>
    </source>
</evidence>
<dbReference type="InterPro" id="IPR054180">
    <property type="entry name" value="H-NS-like_N"/>
</dbReference>
<evidence type="ECO:0000256" key="1">
    <source>
        <dbReference type="ARBA" id="ARBA00004453"/>
    </source>
</evidence>
<reference evidence="10" key="1">
    <citation type="journal article" date="2019" name="Int. J. Syst. Evol. Microbiol.">
        <title>The Global Catalogue of Microorganisms (GCM) 10K type strain sequencing project: providing services to taxonomists for standard genome sequencing and annotation.</title>
        <authorList>
            <consortium name="The Broad Institute Genomics Platform"/>
            <consortium name="The Broad Institute Genome Sequencing Center for Infectious Disease"/>
            <person name="Wu L."/>
            <person name="Ma J."/>
        </authorList>
    </citation>
    <scope>NUCLEOTIDE SEQUENCE [LARGE SCALE GENOMIC DNA]</scope>
    <source>
        <strain evidence="10">CGMCC 1.10131</strain>
    </source>
</reference>
<evidence type="ECO:0000256" key="4">
    <source>
        <dbReference type="ARBA" id="ARBA00023125"/>
    </source>
</evidence>
<keyword evidence="4 5" id="KW-0238">DNA-binding</keyword>
<accession>A0ABQ1I3C2</accession>
<dbReference type="Gene3D" id="4.10.430.10">
    <property type="entry name" value="Histone-like protein H-NS, C-terminal domain"/>
    <property type="match status" value="1"/>
</dbReference>
<organism evidence="9 10">
    <name type="scientific">Agarivorans gilvus</name>
    <dbReference type="NCBI Taxonomy" id="680279"/>
    <lineage>
        <taxon>Bacteria</taxon>
        <taxon>Pseudomonadati</taxon>
        <taxon>Pseudomonadota</taxon>
        <taxon>Gammaproteobacteria</taxon>
        <taxon>Alteromonadales</taxon>
        <taxon>Alteromonadaceae</taxon>
        <taxon>Agarivorans</taxon>
    </lineage>
</organism>
<keyword evidence="10" id="KW-1185">Reference proteome</keyword>